<feature type="chain" id="PRO_5025439006" evidence="1">
    <location>
        <begin position="30"/>
        <end position="73"/>
    </location>
</feature>
<keyword evidence="1" id="KW-0732">Signal</keyword>
<accession>A0A6B0TYS0</accession>
<dbReference type="AlphaFoldDB" id="A0A6B0TYS0"/>
<protein>
    <submittedName>
        <fullName evidence="2">Putative secreted protein</fullName>
    </submittedName>
</protein>
<organism evidence="2">
    <name type="scientific">Ixodes ricinus</name>
    <name type="common">Common tick</name>
    <name type="synonym">Acarus ricinus</name>
    <dbReference type="NCBI Taxonomy" id="34613"/>
    <lineage>
        <taxon>Eukaryota</taxon>
        <taxon>Metazoa</taxon>
        <taxon>Ecdysozoa</taxon>
        <taxon>Arthropoda</taxon>
        <taxon>Chelicerata</taxon>
        <taxon>Arachnida</taxon>
        <taxon>Acari</taxon>
        <taxon>Parasitiformes</taxon>
        <taxon>Ixodida</taxon>
        <taxon>Ixodoidea</taxon>
        <taxon>Ixodidae</taxon>
        <taxon>Ixodinae</taxon>
        <taxon>Ixodes</taxon>
    </lineage>
</organism>
<sequence length="73" mass="8142">MMNGALRVSTFSLMALKVFFVALTQWGTCIPSASLRASTSTFHRPLTTWCLRRRTIIGSLSRGTTGFRNSLMK</sequence>
<feature type="signal peptide" evidence="1">
    <location>
        <begin position="1"/>
        <end position="29"/>
    </location>
</feature>
<name>A0A6B0TYS0_IXORI</name>
<evidence type="ECO:0000256" key="1">
    <source>
        <dbReference type="SAM" id="SignalP"/>
    </source>
</evidence>
<reference evidence="2" key="1">
    <citation type="submission" date="2019-12" db="EMBL/GenBank/DDBJ databases">
        <title>An insight into the sialome of adult female Ixodes ricinus ticks feeding for 6 days.</title>
        <authorList>
            <person name="Perner J."/>
            <person name="Ribeiro J.M.C."/>
        </authorList>
    </citation>
    <scope>NUCLEOTIDE SEQUENCE</scope>
    <source>
        <strain evidence="2">Semi-engorged</strain>
        <tissue evidence="2">Salivary glands</tissue>
    </source>
</reference>
<evidence type="ECO:0000313" key="2">
    <source>
        <dbReference type="EMBL" id="MXU83131.1"/>
    </source>
</evidence>
<dbReference type="EMBL" id="GIFC01001048">
    <property type="protein sequence ID" value="MXU83131.1"/>
    <property type="molecule type" value="Transcribed_RNA"/>
</dbReference>
<proteinExistence type="predicted"/>